<accession>A0A9R1W6B4</accession>
<dbReference type="AlphaFoldDB" id="A0A9R1W6B4"/>
<keyword evidence="3" id="KW-1185">Reference proteome</keyword>
<dbReference type="InterPro" id="IPR050648">
    <property type="entry name" value="F-box_LRR-repeat"/>
</dbReference>
<gene>
    <name evidence="2" type="ORF">LSAT_V11C300142000</name>
</gene>
<feature type="domain" description="F-box" evidence="1">
    <location>
        <begin position="141"/>
        <end position="188"/>
    </location>
</feature>
<reference evidence="2 3" key="1">
    <citation type="journal article" date="2017" name="Nat. Commun.">
        <title>Genome assembly with in vitro proximity ligation data and whole-genome triplication in lettuce.</title>
        <authorList>
            <person name="Reyes-Chin-Wo S."/>
            <person name="Wang Z."/>
            <person name="Yang X."/>
            <person name="Kozik A."/>
            <person name="Arikit S."/>
            <person name="Song C."/>
            <person name="Xia L."/>
            <person name="Froenicke L."/>
            <person name="Lavelle D.O."/>
            <person name="Truco M.J."/>
            <person name="Xia R."/>
            <person name="Zhu S."/>
            <person name="Xu C."/>
            <person name="Xu H."/>
            <person name="Xu X."/>
            <person name="Cox K."/>
            <person name="Korf I."/>
            <person name="Meyers B.C."/>
            <person name="Michelmore R.W."/>
        </authorList>
    </citation>
    <scope>NUCLEOTIDE SEQUENCE [LARGE SCALE GENOMIC DNA]</scope>
    <source>
        <strain evidence="3">cv. Salinas</strain>
        <tissue evidence="2">Seedlings</tissue>
    </source>
</reference>
<evidence type="ECO:0000259" key="1">
    <source>
        <dbReference type="PROSITE" id="PS50181"/>
    </source>
</evidence>
<evidence type="ECO:0000313" key="2">
    <source>
        <dbReference type="EMBL" id="KAJ0219200.1"/>
    </source>
</evidence>
<dbReference type="InterPro" id="IPR036047">
    <property type="entry name" value="F-box-like_dom_sf"/>
</dbReference>
<dbReference type="Pfam" id="PF12937">
    <property type="entry name" value="F-box-like"/>
    <property type="match status" value="1"/>
</dbReference>
<comment type="caution">
    <text evidence="2">The sequence shown here is derived from an EMBL/GenBank/DDBJ whole genome shotgun (WGS) entry which is preliminary data.</text>
</comment>
<name>A0A9R1W6B4_LACSA</name>
<dbReference type="EMBL" id="NBSK02000003">
    <property type="protein sequence ID" value="KAJ0219200.1"/>
    <property type="molecule type" value="Genomic_DNA"/>
</dbReference>
<proteinExistence type="predicted"/>
<dbReference type="Gene3D" id="1.20.1280.50">
    <property type="match status" value="1"/>
</dbReference>
<dbReference type="InterPro" id="IPR032675">
    <property type="entry name" value="LRR_dom_sf"/>
</dbReference>
<dbReference type="Proteomes" id="UP000235145">
    <property type="component" value="Unassembled WGS sequence"/>
</dbReference>
<organism evidence="2 3">
    <name type="scientific">Lactuca sativa</name>
    <name type="common">Garden lettuce</name>
    <dbReference type="NCBI Taxonomy" id="4236"/>
    <lineage>
        <taxon>Eukaryota</taxon>
        <taxon>Viridiplantae</taxon>
        <taxon>Streptophyta</taxon>
        <taxon>Embryophyta</taxon>
        <taxon>Tracheophyta</taxon>
        <taxon>Spermatophyta</taxon>
        <taxon>Magnoliopsida</taxon>
        <taxon>eudicotyledons</taxon>
        <taxon>Gunneridae</taxon>
        <taxon>Pentapetalae</taxon>
        <taxon>asterids</taxon>
        <taxon>campanulids</taxon>
        <taxon>Asterales</taxon>
        <taxon>Asteraceae</taxon>
        <taxon>Cichorioideae</taxon>
        <taxon>Cichorieae</taxon>
        <taxon>Lactucinae</taxon>
        <taxon>Lactuca</taxon>
    </lineage>
</organism>
<dbReference type="SUPFAM" id="SSF52047">
    <property type="entry name" value="RNI-like"/>
    <property type="match status" value="1"/>
</dbReference>
<dbReference type="PANTHER" id="PTHR13382">
    <property type="entry name" value="MITOCHONDRIAL ATP SYNTHASE COUPLING FACTOR B"/>
    <property type="match status" value="1"/>
</dbReference>
<dbReference type="InterPro" id="IPR001810">
    <property type="entry name" value="F-box_dom"/>
</dbReference>
<dbReference type="Gene3D" id="3.80.10.10">
    <property type="entry name" value="Ribonuclease Inhibitor"/>
    <property type="match status" value="1"/>
</dbReference>
<dbReference type="PROSITE" id="PS50181">
    <property type="entry name" value="FBOX"/>
    <property type="match status" value="1"/>
</dbReference>
<dbReference type="PANTHER" id="PTHR13382:SF20">
    <property type="entry name" value="F-BOX PROTEIN SKIP14-LIKE"/>
    <property type="match status" value="1"/>
</dbReference>
<evidence type="ECO:0000313" key="3">
    <source>
        <dbReference type="Proteomes" id="UP000235145"/>
    </source>
</evidence>
<dbReference type="SUPFAM" id="SSF81383">
    <property type="entry name" value="F-box domain"/>
    <property type="match status" value="1"/>
</dbReference>
<protein>
    <recommendedName>
        <fullName evidence="1">F-box domain-containing protein</fullName>
    </recommendedName>
</protein>
<sequence>MADDFLCDPKVYSANYLLSSLKIGDWYRMDDYTDNSFDFDGFDDYLNLNWEWKKEDVLDMLPSDPFEMNISGGCTMIRGWIQEVDDDIGYIKISKKSIADEINLDDTSTTNGLFFFDGSKESKVLHSFNKNTNRCHSDGKDDIHVGVPHDALFFALGHLGMRDLMSVERVCKSLRDGVRNDPLLWRNIHIDQQPGESFADESLLRITNRASGSLQSLSLVKCLKITDNGLKNVIQQNPGLTKLSLLGCNGLTMEGLLSNLKSLKTTNGGGIKRLRIGGLHSITMEQFEDLKKVLSIDNNNNNNNNNNNKNHLTCPKPRFYNGGQLHLSLEDDRPIDIEACPKCHQLRQVYDCPADTCQGKRYCCRACTFCIPRCINCGCCLNERNYMETFCLDFICFHCLKQILSFTNGGEDENMGVDSGQSSHYQQPMKTRHRLKKMRKEFVESKYVDFQGSLLVFLEGIGRFSRFSFGADFQDSLMVFLEGNMKIFKILFWCFLKEYTDFQDSLIVFLEGKWQILKIVYGYGY</sequence>